<reference evidence="4" key="1">
    <citation type="journal article" date="2025" name="Foods">
        <title>Unveiling the Microbial Signatures of Arabica Coffee Cherries: Insights into Ripeness Specific Diversity, Functional Traits, and Implications for Quality and Safety.</title>
        <authorList>
            <consortium name="RefSeq"/>
            <person name="Tenea G.N."/>
            <person name="Cifuentes V."/>
            <person name="Reyes P."/>
            <person name="Cevallos-Vallejos M."/>
        </authorList>
    </citation>
    <scope>NUCLEOTIDE SEQUENCE [LARGE SCALE GENOMIC DNA]</scope>
</reference>
<dbReference type="Pfam" id="PF13456">
    <property type="entry name" value="RVT_3"/>
    <property type="match status" value="1"/>
</dbReference>
<feature type="region of interest" description="Disordered" evidence="1">
    <location>
        <begin position="169"/>
        <end position="191"/>
    </location>
</feature>
<feature type="domain" description="RNase H type-1" evidence="2">
    <location>
        <begin position="199"/>
        <end position="319"/>
    </location>
</feature>
<dbReference type="GO" id="GO:0004523">
    <property type="term" value="F:RNA-DNA hybrid ribonuclease activity"/>
    <property type="evidence" value="ECO:0007669"/>
    <property type="project" value="InterPro"/>
</dbReference>
<sequence length="353" mass="40221">MRSKTAHEPETSWEIRKHTVWKRLWSLNIKLKLKHFLWRCLQNALPANETLFKRIGKGSNICSCCGDNAETIEHMLFFCPTAKVVWKLAPVKWDGIAELQGNFWNWWVAVMQSAKEAHGLDRIQLTVSILWQVWKARNKMTFQAERGNAKLIVDKAHSEWLEYEACNETNGRPATPAEENGQSQQKWEPPKEGVIRIHTDAALSAKMVRTGLGIIARNWRGKIVKAKGIVTRRRGVPAIEEAMAIRSALEMAKNAGWTTIEVQSDCKCVVSLINSSNRQDCKLQTILDDIEDLKKNFDCCVFLFIPRTANTCSHALAQFVVKSVRIIEWEGSFPSWLSELARKDMGVVTPFCN</sequence>
<dbReference type="InterPro" id="IPR052929">
    <property type="entry name" value="RNase_H-like_EbsB-rel"/>
</dbReference>
<keyword evidence="4" id="KW-1185">Reference proteome</keyword>
<dbReference type="PANTHER" id="PTHR47074:SF11">
    <property type="entry name" value="REVERSE TRANSCRIPTASE-LIKE PROTEIN"/>
    <property type="match status" value="1"/>
</dbReference>
<organism evidence="4 5">
    <name type="scientific">Coffea arabica</name>
    <name type="common">Arabian coffee</name>
    <dbReference type="NCBI Taxonomy" id="13443"/>
    <lineage>
        <taxon>Eukaryota</taxon>
        <taxon>Viridiplantae</taxon>
        <taxon>Streptophyta</taxon>
        <taxon>Embryophyta</taxon>
        <taxon>Tracheophyta</taxon>
        <taxon>Spermatophyta</taxon>
        <taxon>Magnoliopsida</taxon>
        <taxon>eudicotyledons</taxon>
        <taxon>Gunneridae</taxon>
        <taxon>Pentapetalae</taxon>
        <taxon>asterids</taxon>
        <taxon>lamiids</taxon>
        <taxon>Gentianales</taxon>
        <taxon>Rubiaceae</taxon>
        <taxon>Ixoroideae</taxon>
        <taxon>Gardenieae complex</taxon>
        <taxon>Bertiereae - Coffeeae clade</taxon>
        <taxon>Coffeeae</taxon>
        <taxon>Coffea</taxon>
    </lineage>
</organism>
<dbReference type="Proteomes" id="UP001652660">
    <property type="component" value="Chromosome 10e"/>
</dbReference>
<dbReference type="InterPro" id="IPR012337">
    <property type="entry name" value="RNaseH-like_sf"/>
</dbReference>
<reference evidence="5" key="2">
    <citation type="submission" date="2025-08" db="UniProtKB">
        <authorList>
            <consortium name="RefSeq"/>
        </authorList>
    </citation>
    <scope>IDENTIFICATION</scope>
    <source>
        <tissue evidence="5">Leaves</tissue>
    </source>
</reference>
<dbReference type="InterPro" id="IPR044730">
    <property type="entry name" value="RNase_H-like_dom_plant"/>
</dbReference>
<dbReference type="Pfam" id="PF13966">
    <property type="entry name" value="zf-RVT"/>
    <property type="match status" value="1"/>
</dbReference>
<proteinExistence type="predicted"/>
<gene>
    <name evidence="5" type="primary">LOC113711351</name>
</gene>
<evidence type="ECO:0000256" key="1">
    <source>
        <dbReference type="SAM" id="MobiDB-lite"/>
    </source>
</evidence>
<evidence type="ECO:0000259" key="3">
    <source>
        <dbReference type="Pfam" id="PF13966"/>
    </source>
</evidence>
<accession>A0A6P6UIN1</accession>
<dbReference type="Gene3D" id="3.30.420.10">
    <property type="entry name" value="Ribonuclease H-like superfamily/Ribonuclease H"/>
    <property type="match status" value="1"/>
</dbReference>
<name>A0A6P6UIN1_COFAR</name>
<evidence type="ECO:0000313" key="5">
    <source>
        <dbReference type="RefSeq" id="XP_027090318.1"/>
    </source>
</evidence>
<dbReference type="RefSeq" id="XP_027090318.1">
    <property type="nucleotide sequence ID" value="XM_027234517.1"/>
</dbReference>
<dbReference type="InterPro" id="IPR036397">
    <property type="entry name" value="RNaseH_sf"/>
</dbReference>
<dbReference type="SUPFAM" id="SSF53098">
    <property type="entry name" value="Ribonuclease H-like"/>
    <property type="match status" value="1"/>
</dbReference>
<feature type="domain" description="Reverse transcriptase zinc-binding" evidence="3">
    <location>
        <begin position="17"/>
        <end position="86"/>
    </location>
</feature>
<dbReference type="PANTHER" id="PTHR47074">
    <property type="entry name" value="BNAC02G40300D PROTEIN"/>
    <property type="match status" value="1"/>
</dbReference>
<dbReference type="CDD" id="cd06222">
    <property type="entry name" value="RNase_H_like"/>
    <property type="match status" value="1"/>
</dbReference>
<dbReference type="OrthoDB" id="1749524at2759"/>
<dbReference type="InterPro" id="IPR002156">
    <property type="entry name" value="RNaseH_domain"/>
</dbReference>
<evidence type="ECO:0000313" key="4">
    <source>
        <dbReference type="Proteomes" id="UP001652660"/>
    </source>
</evidence>
<evidence type="ECO:0000259" key="2">
    <source>
        <dbReference type="Pfam" id="PF13456"/>
    </source>
</evidence>
<protein>
    <submittedName>
        <fullName evidence="5">Uncharacterized protein</fullName>
    </submittedName>
</protein>
<dbReference type="AlphaFoldDB" id="A0A6P6UIN1"/>
<dbReference type="InterPro" id="IPR026960">
    <property type="entry name" value="RVT-Znf"/>
</dbReference>
<dbReference type="GeneID" id="113711351"/>
<dbReference type="GO" id="GO:0003676">
    <property type="term" value="F:nucleic acid binding"/>
    <property type="evidence" value="ECO:0007669"/>
    <property type="project" value="InterPro"/>
</dbReference>